<feature type="transmembrane region" description="Helical" evidence="7">
    <location>
        <begin position="397"/>
        <end position="421"/>
    </location>
</feature>
<gene>
    <name evidence="8" type="ORF">UFOPK3402_00710</name>
</gene>
<dbReference type="InterPro" id="IPR005614">
    <property type="entry name" value="NrfD-like"/>
</dbReference>
<dbReference type="AlphaFoldDB" id="A0A6J7DRH7"/>
<comment type="similarity">
    <text evidence="2">Belongs to the NrfD family.</text>
</comment>
<reference evidence="8" key="1">
    <citation type="submission" date="2020-05" db="EMBL/GenBank/DDBJ databases">
        <authorList>
            <person name="Chiriac C."/>
            <person name="Salcher M."/>
            <person name="Ghai R."/>
            <person name="Kavagutti S V."/>
        </authorList>
    </citation>
    <scope>NUCLEOTIDE SEQUENCE</scope>
</reference>
<evidence type="ECO:0000256" key="4">
    <source>
        <dbReference type="ARBA" id="ARBA00022692"/>
    </source>
</evidence>
<keyword evidence="4 7" id="KW-0812">Transmembrane</keyword>
<feature type="transmembrane region" description="Helical" evidence="7">
    <location>
        <begin position="358"/>
        <end position="377"/>
    </location>
</feature>
<evidence type="ECO:0000256" key="6">
    <source>
        <dbReference type="ARBA" id="ARBA00023136"/>
    </source>
</evidence>
<sequence>MSSVMETSLATDGPADVIEAAMRPFRKPSKKFRAVLVVLAIVVAAAIGAYAYQLRMGMGVAGYTDSSFWAIYIADVVAIIGVSYGGAVVSAILLLAGASWRAPLVRLAEGTALVTVLVGAAFIFPHLGRPDRLVGMVIHANVASPVFWDMIAITTYTFATLVFFLLPLVPDTATLLAEHPDELGRGRRALYRFMSRGWVGSEHQRRVLHSATVIVAIVIIPLAVSVHSVLAWAFALVSRPGWHESIWAPYFVIAALYSGVALVILVAAGFRRGYHLEAFITKRHFVRLGYIMLSLGALYFYLTFADLLPSAYVGESGPTEIVYGMLFGSVAGWFWLFLVAGTILPIVLIALPWTRNIWGIVIASVLVVIAMWIKRVIMVVETSGYDRLTNSFGDLFHFTWVSIAVTLGGMAAIALLLMLLFRTLPLLSIVDVQELADSEAGPIEASATPARGSHVRAAGVAGAVILLAAAFGAIGVTSAQPARAAVATESLPIVTVTAVEAGPLNTVTAMVTLDGLPVEGVLVNFYESTTMFAPGDNQVPLGAMSTNATGAAAITYTAAVTGPRTIKATYFPVVLGDPVVGTTEFEVTEAVSLYSPTPPRLLATAGQTLALTLFGVVAIVFIILIAQVVRVRRSCGPARRA</sequence>
<feature type="transmembrane region" description="Helical" evidence="7">
    <location>
        <begin position="290"/>
        <end position="312"/>
    </location>
</feature>
<feature type="transmembrane region" description="Helical" evidence="7">
    <location>
        <begin position="107"/>
        <end position="127"/>
    </location>
</feature>
<feature type="transmembrane region" description="Helical" evidence="7">
    <location>
        <begin position="247"/>
        <end position="270"/>
    </location>
</feature>
<evidence type="ECO:0000256" key="3">
    <source>
        <dbReference type="ARBA" id="ARBA00022475"/>
    </source>
</evidence>
<accession>A0A6J7DRH7</accession>
<feature type="transmembrane region" description="Helical" evidence="7">
    <location>
        <begin position="609"/>
        <end position="629"/>
    </location>
</feature>
<evidence type="ECO:0000256" key="1">
    <source>
        <dbReference type="ARBA" id="ARBA00004651"/>
    </source>
</evidence>
<evidence type="ECO:0000256" key="5">
    <source>
        <dbReference type="ARBA" id="ARBA00022989"/>
    </source>
</evidence>
<dbReference type="EMBL" id="CAFBLS010000069">
    <property type="protein sequence ID" value="CAB4871294.1"/>
    <property type="molecule type" value="Genomic_DNA"/>
</dbReference>
<dbReference type="PANTHER" id="PTHR43044:SF2">
    <property type="entry name" value="POLYSULPHIDE REDUCTASE NRFD"/>
    <property type="match status" value="1"/>
</dbReference>
<keyword evidence="6 7" id="KW-0472">Membrane</keyword>
<dbReference type="PANTHER" id="PTHR43044">
    <property type="match status" value="1"/>
</dbReference>
<name>A0A6J7DRH7_9ZZZZ</name>
<feature type="transmembrane region" description="Helical" evidence="7">
    <location>
        <begin position="213"/>
        <end position="235"/>
    </location>
</feature>
<evidence type="ECO:0000256" key="2">
    <source>
        <dbReference type="ARBA" id="ARBA00008929"/>
    </source>
</evidence>
<feature type="transmembrane region" description="Helical" evidence="7">
    <location>
        <begin position="72"/>
        <end position="95"/>
    </location>
</feature>
<feature type="transmembrane region" description="Helical" evidence="7">
    <location>
        <begin position="32"/>
        <end position="52"/>
    </location>
</feature>
<dbReference type="Pfam" id="PF03916">
    <property type="entry name" value="NrfD"/>
    <property type="match status" value="1"/>
</dbReference>
<comment type="subcellular location">
    <subcellularLocation>
        <location evidence="1">Cell membrane</location>
        <topology evidence="1">Multi-pass membrane protein</topology>
    </subcellularLocation>
</comment>
<evidence type="ECO:0000313" key="8">
    <source>
        <dbReference type="EMBL" id="CAB4871294.1"/>
    </source>
</evidence>
<dbReference type="GO" id="GO:0005886">
    <property type="term" value="C:plasma membrane"/>
    <property type="evidence" value="ECO:0007669"/>
    <property type="project" value="UniProtKB-SubCell"/>
</dbReference>
<keyword evidence="5 7" id="KW-1133">Transmembrane helix</keyword>
<feature type="transmembrane region" description="Helical" evidence="7">
    <location>
        <begin position="332"/>
        <end position="351"/>
    </location>
</feature>
<protein>
    <submittedName>
        <fullName evidence="8">Unannotated protein</fullName>
    </submittedName>
</protein>
<feature type="transmembrane region" description="Helical" evidence="7">
    <location>
        <begin position="147"/>
        <end position="169"/>
    </location>
</feature>
<proteinExistence type="inferred from homology"/>
<feature type="transmembrane region" description="Helical" evidence="7">
    <location>
        <begin position="457"/>
        <end position="476"/>
    </location>
</feature>
<organism evidence="8">
    <name type="scientific">freshwater metagenome</name>
    <dbReference type="NCBI Taxonomy" id="449393"/>
    <lineage>
        <taxon>unclassified sequences</taxon>
        <taxon>metagenomes</taxon>
        <taxon>ecological metagenomes</taxon>
    </lineage>
</organism>
<keyword evidence="3" id="KW-1003">Cell membrane</keyword>
<evidence type="ECO:0000256" key="7">
    <source>
        <dbReference type="SAM" id="Phobius"/>
    </source>
</evidence>